<evidence type="ECO:0000313" key="12">
    <source>
        <dbReference type="EMBL" id="MDB1122706.1"/>
    </source>
</evidence>
<comment type="caution">
    <text evidence="12">The sequence shown here is derived from an EMBL/GenBank/DDBJ whole genome shotgun (WGS) entry which is preliminary data.</text>
</comment>
<evidence type="ECO:0000256" key="9">
    <source>
        <dbReference type="PROSITE-ProRule" id="PRU01360"/>
    </source>
</evidence>
<keyword evidence="13" id="KW-1185">Reference proteome</keyword>
<feature type="short sequence motif" description="TonB C-terminal box" evidence="10">
    <location>
        <begin position="287"/>
        <end position="304"/>
    </location>
</feature>
<evidence type="ECO:0000256" key="7">
    <source>
        <dbReference type="ARBA" id="ARBA00023136"/>
    </source>
</evidence>
<evidence type="ECO:0000256" key="1">
    <source>
        <dbReference type="ARBA" id="ARBA00004571"/>
    </source>
</evidence>
<gene>
    <name evidence="12" type="ORF">PGX00_02840</name>
</gene>
<dbReference type="PANTHER" id="PTHR30069:SF53">
    <property type="entry name" value="COLICIN I RECEPTOR-RELATED"/>
    <property type="match status" value="1"/>
</dbReference>
<keyword evidence="2 9" id="KW-0813">Transport</keyword>
<dbReference type="PANTHER" id="PTHR30069">
    <property type="entry name" value="TONB-DEPENDENT OUTER MEMBRANE RECEPTOR"/>
    <property type="match status" value="1"/>
</dbReference>
<protein>
    <submittedName>
        <fullName evidence="12">TonB-dependent receptor</fullName>
    </submittedName>
</protein>
<dbReference type="InterPro" id="IPR000531">
    <property type="entry name" value="Beta-barrel_TonB"/>
</dbReference>
<keyword evidence="6" id="KW-0798">TonB box</keyword>
<comment type="subcellular location">
    <subcellularLocation>
        <location evidence="1 9">Cell outer membrane</location>
        <topology evidence="1 9">Multi-pass membrane protein</topology>
    </subcellularLocation>
</comment>
<dbReference type="Gene3D" id="2.40.170.20">
    <property type="entry name" value="TonB-dependent receptor, beta-barrel domain"/>
    <property type="match status" value="1"/>
</dbReference>
<evidence type="ECO:0000313" key="13">
    <source>
        <dbReference type="Proteomes" id="UP001210678"/>
    </source>
</evidence>
<feature type="domain" description="TonB-dependent receptor-like beta-barrel" evidence="11">
    <location>
        <begin position="14"/>
        <end position="268"/>
    </location>
</feature>
<organism evidence="12 13">
    <name type="scientific">Vibrio algarum</name>
    <dbReference type="NCBI Taxonomy" id="3020714"/>
    <lineage>
        <taxon>Bacteria</taxon>
        <taxon>Pseudomonadati</taxon>
        <taxon>Pseudomonadota</taxon>
        <taxon>Gammaproteobacteria</taxon>
        <taxon>Vibrionales</taxon>
        <taxon>Vibrionaceae</taxon>
        <taxon>Vibrio</taxon>
    </lineage>
</organism>
<evidence type="ECO:0000259" key="11">
    <source>
        <dbReference type="Pfam" id="PF00593"/>
    </source>
</evidence>
<dbReference type="Pfam" id="PF00593">
    <property type="entry name" value="TonB_dep_Rec_b-barrel"/>
    <property type="match status" value="1"/>
</dbReference>
<accession>A0ABT4YN99</accession>
<keyword evidence="3 9" id="KW-1134">Transmembrane beta strand</keyword>
<keyword evidence="8 9" id="KW-0998">Cell outer membrane</keyword>
<keyword evidence="4 9" id="KW-0812">Transmembrane</keyword>
<dbReference type="InterPro" id="IPR039426">
    <property type="entry name" value="TonB-dep_rcpt-like"/>
</dbReference>
<dbReference type="InterPro" id="IPR036942">
    <property type="entry name" value="Beta-barrel_TonB_sf"/>
</dbReference>
<evidence type="ECO:0000256" key="10">
    <source>
        <dbReference type="PROSITE-ProRule" id="PRU10144"/>
    </source>
</evidence>
<evidence type="ECO:0000256" key="2">
    <source>
        <dbReference type="ARBA" id="ARBA00022448"/>
    </source>
</evidence>
<dbReference type="Proteomes" id="UP001210678">
    <property type="component" value="Unassembled WGS sequence"/>
</dbReference>
<comment type="similarity">
    <text evidence="9">Belongs to the TonB-dependent receptor family.</text>
</comment>
<dbReference type="InterPro" id="IPR010917">
    <property type="entry name" value="TonB_rcpt_CS"/>
</dbReference>
<evidence type="ECO:0000256" key="4">
    <source>
        <dbReference type="ARBA" id="ARBA00022692"/>
    </source>
</evidence>
<reference evidence="12 13" key="1">
    <citation type="submission" date="2023-01" db="EMBL/GenBank/DDBJ databases">
        <title>Vibrio sp. KJ40-1 sp.nov, isolated from marine algae.</title>
        <authorList>
            <person name="Butt M."/>
            <person name="Kim J.M.J."/>
            <person name="Jeon C.O.C."/>
        </authorList>
    </citation>
    <scope>NUCLEOTIDE SEQUENCE [LARGE SCALE GENOMIC DNA]</scope>
    <source>
        <strain evidence="12 13">KJ40-1</strain>
    </source>
</reference>
<keyword evidence="7 9" id="KW-0472">Membrane</keyword>
<dbReference type="RefSeq" id="WP_272132655.1">
    <property type="nucleotide sequence ID" value="NZ_JAQLOI010000001.1"/>
</dbReference>
<evidence type="ECO:0000256" key="6">
    <source>
        <dbReference type="ARBA" id="ARBA00023077"/>
    </source>
</evidence>
<name>A0ABT4YN99_9VIBR</name>
<evidence type="ECO:0000256" key="5">
    <source>
        <dbReference type="ARBA" id="ARBA00022729"/>
    </source>
</evidence>
<evidence type="ECO:0000256" key="8">
    <source>
        <dbReference type="ARBA" id="ARBA00023237"/>
    </source>
</evidence>
<keyword evidence="5" id="KW-0732">Signal</keyword>
<dbReference type="PROSITE" id="PS01156">
    <property type="entry name" value="TONB_DEPENDENT_REC_2"/>
    <property type="match status" value="1"/>
</dbReference>
<dbReference type="PROSITE" id="PS52016">
    <property type="entry name" value="TONB_DEPENDENT_REC_3"/>
    <property type="match status" value="1"/>
</dbReference>
<dbReference type="EMBL" id="JAQLOI010000001">
    <property type="protein sequence ID" value="MDB1122706.1"/>
    <property type="molecule type" value="Genomic_DNA"/>
</dbReference>
<sequence>MSTNIVKYTRLGGIDWYENDISKSTATYEKTKQDNLAYYAMAFYNRESVSAEANVRSDDNEEYGVNNTWQLGLGWKATKDIKLTGSAGTAFKAPSFNDLYFPLQCYPPFGCFGGNEDLLPEESTSVEFGIEGAFDIADVRLALFKQEIDNMIVWGNTPENVNEAEINGIELTSDFTTGSFDHTLILEYLDPKNKITGKQLRRRAKHVVKWNISYFAENWQGDLSYLYQGKRYEDSDNLEELAAYSLVDLAASYFVTDSLTLKARVANIFDEDYVLSESLNSTDGEYYPFNTQGRSYYVTANYQF</sequence>
<proteinExistence type="inferred from homology"/>
<keyword evidence="12" id="KW-0675">Receptor</keyword>
<dbReference type="SUPFAM" id="SSF56935">
    <property type="entry name" value="Porins"/>
    <property type="match status" value="1"/>
</dbReference>
<evidence type="ECO:0000256" key="3">
    <source>
        <dbReference type="ARBA" id="ARBA00022452"/>
    </source>
</evidence>